<dbReference type="AlphaFoldDB" id="A0A062U662"/>
<feature type="domain" description="Beta/gamma crystallin 'Greek key'" evidence="4">
    <location>
        <begin position="188"/>
        <end position="228"/>
    </location>
</feature>
<proteinExistence type="inferred from homology"/>
<keyword evidence="3" id="KW-0732">Signal</keyword>
<sequence>MLNIRHMRSAALAAGALALTLPAAADYHSKRGQDSYGARGHGGGIVLHADARFSGESIRLKGAEPDLSRFHFNDRVSSISLRSGAWEVCTDANFRGRCEIIDADVARLNAYRLNDNISSVRPVSRRGDWRDRPDHRGDWRGGRRGHGGLVLFADSQLRGPSVEIGEDVPDLSPYRFNDKASSFLVTGGTWQVCEHANFRGRCEIISGGEGELKPIRMNDNISSIRRFSGRR</sequence>
<dbReference type="Gene3D" id="2.60.20.10">
    <property type="entry name" value="Crystallins"/>
    <property type="match status" value="2"/>
</dbReference>
<dbReference type="OrthoDB" id="7186950at2"/>
<dbReference type="InterPro" id="IPR001064">
    <property type="entry name" value="Beta/gamma_crystallin"/>
</dbReference>
<dbReference type="Proteomes" id="UP000027037">
    <property type="component" value="Unassembled WGS sequence"/>
</dbReference>
<feature type="domain" description="Beta/gamma crystallin 'Greek key'" evidence="4">
    <location>
        <begin position="84"/>
        <end position="124"/>
    </location>
</feature>
<dbReference type="eggNOG" id="COG3134">
    <property type="taxonomic scope" value="Bacteria"/>
</dbReference>
<evidence type="ECO:0000313" key="6">
    <source>
        <dbReference type="Proteomes" id="UP000027037"/>
    </source>
</evidence>
<dbReference type="Pfam" id="PF00030">
    <property type="entry name" value="Crystall"/>
    <property type="match status" value="2"/>
</dbReference>
<keyword evidence="6" id="KW-1185">Reference proteome</keyword>
<reference evidence="5 6" key="1">
    <citation type="journal article" date="2014" name="Antonie Van Leeuwenhoek">
        <title>Hyphomonas beringensis sp. nov. and Hyphomonas chukchiensis sp. nov., isolated from surface seawater of the Bering Sea and Chukchi Sea.</title>
        <authorList>
            <person name="Li C."/>
            <person name="Lai Q."/>
            <person name="Li G."/>
            <person name="Dong C."/>
            <person name="Wang J."/>
            <person name="Liao Y."/>
            <person name="Shao Z."/>
        </authorList>
    </citation>
    <scope>NUCLEOTIDE SEQUENCE [LARGE SCALE GENOMIC DNA]</scope>
    <source>
        <strain evidence="5 6">25B14_1</strain>
    </source>
</reference>
<dbReference type="InterPro" id="IPR011024">
    <property type="entry name" value="G_crystallin-like"/>
</dbReference>
<accession>A0A062U662</accession>
<dbReference type="PATRIC" id="fig|1280946.3.peg.943"/>
<dbReference type="SMART" id="SM00247">
    <property type="entry name" value="XTALbg"/>
    <property type="match status" value="2"/>
</dbReference>
<evidence type="ECO:0000256" key="1">
    <source>
        <dbReference type="ARBA" id="ARBA00009646"/>
    </source>
</evidence>
<gene>
    <name evidence="5" type="ORF">HY29_10735</name>
</gene>
<comment type="similarity">
    <text evidence="1">Belongs to the beta/gamma-crystallin family.</text>
</comment>
<evidence type="ECO:0000313" key="5">
    <source>
        <dbReference type="EMBL" id="KCZ55831.1"/>
    </source>
</evidence>
<dbReference type="PROSITE" id="PS50915">
    <property type="entry name" value="CRYSTALLIN_BETA_GAMMA"/>
    <property type="match status" value="2"/>
</dbReference>
<feature type="signal peptide" evidence="3">
    <location>
        <begin position="1"/>
        <end position="25"/>
    </location>
</feature>
<dbReference type="SUPFAM" id="SSF49695">
    <property type="entry name" value="gamma-Crystallin-like"/>
    <property type="match status" value="1"/>
</dbReference>
<comment type="caution">
    <text evidence="5">The sequence shown here is derived from an EMBL/GenBank/DDBJ whole genome shotgun (WGS) entry which is preliminary data.</text>
</comment>
<evidence type="ECO:0000256" key="2">
    <source>
        <dbReference type="ARBA" id="ARBA00022737"/>
    </source>
</evidence>
<dbReference type="PANTHER" id="PTHR11818:SF42">
    <property type="entry name" value="VOLTAGE-GATED HYDROGEN CHANNEL 1"/>
    <property type="match status" value="1"/>
</dbReference>
<dbReference type="PANTHER" id="PTHR11818">
    <property type="entry name" value="BETA/GAMMA CRYSTALLIN"/>
    <property type="match status" value="1"/>
</dbReference>
<keyword evidence="2" id="KW-0677">Repeat</keyword>
<organism evidence="5 6">
    <name type="scientific">Hyphomonas beringensis</name>
    <dbReference type="NCBI Taxonomy" id="1280946"/>
    <lineage>
        <taxon>Bacteria</taxon>
        <taxon>Pseudomonadati</taxon>
        <taxon>Pseudomonadota</taxon>
        <taxon>Alphaproteobacteria</taxon>
        <taxon>Hyphomonadales</taxon>
        <taxon>Hyphomonadaceae</taxon>
        <taxon>Hyphomonas</taxon>
    </lineage>
</organism>
<protein>
    <recommendedName>
        <fullName evidence="4">Beta/gamma crystallin 'Greek key' domain-containing protein</fullName>
    </recommendedName>
</protein>
<evidence type="ECO:0000256" key="3">
    <source>
        <dbReference type="SAM" id="SignalP"/>
    </source>
</evidence>
<dbReference type="STRING" id="1280946.HY29_10735"/>
<dbReference type="RefSeq" id="WP_051601133.1">
    <property type="nucleotide sequence ID" value="NZ_AWFF01000027.1"/>
</dbReference>
<feature type="chain" id="PRO_5001614363" description="Beta/gamma crystallin 'Greek key' domain-containing protein" evidence="3">
    <location>
        <begin position="26"/>
        <end position="231"/>
    </location>
</feature>
<dbReference type="EMBL" id="AWFF01000027">
    <property type="protein sequence ID" value="KCZ55831.1"/>
    <property type="molecule type" value="Genomic_DNA"/>
</dbReference>
<evidence type="ECO:0000259" key="4">
    <source>
        <dbReference type="PROSITE" id="PS50915"/>
    </source>
</evidence>
<name>A0A062U662_9PROT</name>
<dbReference type="InterPro" id="IPR050252">
    <property type="entry name" value="Beta/Gamma-Crystallin"/>
</dbReference>